<comment type="caution">
    <text evidence="8">The sequence shown here is derived from an EMBL/GenBank/DDBJ whole genome shotgun (WGS) entry which is preliminary data.</text>
</comment>
<evidence type="ECO:0000256" key="5">
    <source>
        <dbReference type="ARBA" id="ARBA00022960"/>
    </source>
</evidence>
<evidence type="ECO:0000256" key="4">
    <source>
        <dbReference type="ARBA" id="ARBA00022692"/>
    </source>
</evidence>
<keyword evidence="6" id="KW-1133">Transmembrane helix</keyword>
<protein>
    <submittedName>
        <fullName evidence="8">Uncharacterized protein</fullName>
    </submittedName>
</protein>
<dbReference type="Pfam" id="PF04093">
    <property type="entry name" value="MreD"/>
    <property type="match status" value="1"/>
</dbReference>
<dbReference type="GO" id="GO:0005886">
    <property type="term" value="C:plasma membrane"/>
    <property type="evidence" value="ECO:0007669"/>
    <property type="project" value="UniProtKB-SubCell"/>
</dbReference>
<accession>A0A1F5VRH2</accession>
<evidence type="ECO:0000256" key="6">
    <source>
        <dbReference type="ARBA" id="ARBA00022989"/>
    </source>
</evidence>
<dbReference type="EMBL" id="MFGW01000100">
    <property type="protein sequence ID" value="OGF65930.1"/>
    <property type="molecule type" value="Genomic_DNA"/>
</dbReference>
<dbReference type="Proteomes" id="UP000178943">
    <property type="component" value="Unassembled WGS sequence"/>
</dbReference>
<keyword evidence="4" id="KW-0812">Transmembrane</keyword>
<organism evidence="8 9">
    <name type="scientific">Candidatus Fischerbacteria bacterium RBG_13_37_8</name>
    <dbReference type="NCBI Taxonomy" id="1817863"/>
    <lineage>
        <taxon>Bacteria</taxon>
        <taxon>Candidatus Fischeribacteriota</taxon>
    </lineage>
</organism>
<dbReference type="GO" id="GO:0008360">
    <property type="term" value="P:regulation of cell shape"/>
    <property type="evidence" value="ECO:0007669"/>
    <property type="project" value="UniProtKB-KW"/>
</dbReference>
<comment type="similarity">
    <text evidence="2">Belongs to the MreD family.</text>
</comment>
<proteinExistence type="inferred from homology"/>
<evidence type="ECO:0000256" key="2">
    <source>
        <dbReference type="ARBA" id="ARBA00007776"/>
    </source>
</evidence>
<gene>
    <name evidence="8" type="ORF">A2Y62_19135</name>
</gene>
<evidence type="ECO:0000256" key="3">
    <source>
        <dbReference type="ARBA" id="ARBA00022475"/>
    </source>
</evidence>
<keyword evidence="5" id="KW-0133">Cell shape</keyword>
<evidence type="ECO:0000313" key="8">
    <source>
        <dbReference type="EMBL" id="OGF65930.1"/>
    </source>
</evidence>
<comment type="subcellular location">
    <subcellularLocation>
        <location evidence="1">Cell membrane</location>
        <topology evidence="1">Multi-pass membrane protein</topology>
    </subcellularLocation>
</comment>
<evidence type="ECO:0000313" key="9">
    <source>
        <dbReference type="Proteomes" id="UP000178943"/>
    </source>
</evidence>
<sequence length="165" mass="19164">MRNKLIVIILLLLSFLLHLYQHNISFFRIYQVDFFIIYSVLSVIFFKSFIPLFLSLLAGLLQDSFSGSIIGINALSKFILAYFCLLITNRIDIRIKGILLGLFMVACIIDYAIIATIGKWFNLFVNVLPLHKLLLKFIITSFAGYILYIVIKSFTETMHLEYEEY</sequence>
<evidence type="ECO:0000256" key="7">
    <source>
        <dbReference type="ARBA" id="ARBA00023136"/>
    </source>
</evidence>
<dbReference type="AlphaFoldDB" id="A0A1F5VRH2"/>
<name>A0A1F5VRH2_9BACT</name>
<evidence type="ECO:0000256" key="1">
    <source>
        <dbReference type="ARBA" id="ARBA00004651"/>
    </source>
</evidence>
<keyword evidence="3" id="KW-1003">Cell membrane</keyword>
<dbReference type="InterPro" id="IPR007227">
    <property type="entry name" value="Cell_shape_determining_MreD"/>
</dbReference>
<reference evidence="8 9" key="1">
    <citation type="journal article" date="2016" name="Nat. Commun.">
        <title>Thousands of microbial genomes shed light on interconnected biogeochemical processes in an aquifer system.</title>
        <authorList>
            <person name="Anantharaman K."/>
            <person name="Brown C.T."/>
            <person name="Hug L.A."/>
            <person name="Sharon I."/>
            <person name="Castelle C.J."/>
            <person name="Probst A.J."/>
            <person name="Thomas B.C."/>
            <person name="Singh A."/>
            <person name="Wilkins M.J."/>
            <person name="Karaoz U."/>
            <person name="Brodie E.L."/>
            <person name="Williams K.H."/>
            <person name="Hubbard S.S."/>
            <person name="Banfield J.F."/>
        </authorList>
    </citation>
    <scope>NUCLEOTIDE SEQUENCE [LARGE SCALE GENOMIC DNA]</scope>
</reference>
<keyword evidence="7" id="KW-0472">Membrane</keyword>